<keyword evidence="2" id="KW-1185">Reference proteome</keyword>
<dbReference type="AlphaFoldDB" id="A0AAD1XPM4"/>
<protein>
    <submittedName>
        <fullName evidence="1">Uncharacterized protein</fullName>
    </submittedName>
</protein>
<organism evidence="1 2">
    <name type="scientific">Euplotes crassus</name>
    <dbReference type="NCBI Taxonomy" id="5936"/>
    <lineage>
        <taxon>Eukaryota</taxon>
        <taxon>Sar</taxon>
        <taxon>Alveolata</taxon>
        <taxon>Ciliophora</taxon>
        <taxon>Intramacronucleata</taxon>
        <taxon>Spirotrichea</taxon>
        <taxon>Hypotrichia</taxon>
        <taxon>Euplotida</taxon>
        <taxon>Euplotidae</taxon>
        <taxon>Moneuplotes</taxon>
    </lineage>
</organism>
<sequence length="143" mass="16287">MRSKTKFIKSQIKSSNNLESSKNSLVGNSWIKSPLKKMNTRAFANELRSPTLANMNFEIKRAITPSSENKISSQWTSLAGAILGNDEDSKERLKMVIDRLRNRKKKKYNSYVPNKEIGQALSHTIQIIKKGIRKQNTKTSIFS</sequence>
<reference evidence="1" key="1">
    <citation type="submission" date="2023-07" db="EMBL/GenBank/DDBJ databases">
        <authorList>
            <consortium name="AG Swart"/>
            <person name="Singh M."/>
            <person name="Singh A."/>
            <person name="Seah K."/>
            <person name="Emmerich C."/>
        </authorList>
    </citation>
    <scope>NUCLEOTIDE SEQUENCE</scope>
    <source>
        <strain evidence="1">DP1</strain>
    </source>
</reference>
<evidence type="ECO:0000313" key="1">
    <source>
        <dbReference type="EMBL" id="CAI2376608.1"/>
    </source>
</evidence>
<dbReference type="Proteomes" id="UP001295684">
    <property type="component" value="Unassembled WGS sequence"/>
</dbReference>
<gene>
    <name evidence="1" type="ORF">ECRASSUSDP1_LOCUS17978</name>
</gene>
<dbReference type="EMBL" id="CAMPGE010018170">
    <property type="protein sequence ID" value="CAI2376608.1"/>
    <property type="molecule type" value="Genomic_DNA"/>
</dbReference>
<evidence type="ECO:0000313" key="2">
    <source>
        <dbReference type="Proteomes" id="UP001295684"/>
    </source>
</evidence>
<comment type="caution">
    <text evidence="1">The sequence shown here is derived from an EMBL/GenBank/DDBJ whole genome shotgun (WGS) entry which is preliminary data.</text>
</comment>
<name>A0AAD1XPM4_EUPCR</name>
<proteinExistence type="predicted"/>
<accession>A0AAD1XPM4</accession>